<reference evidence="2" key="1">
    <citation type="submission" date="2018-01" db="EMBL/GenBank/DDBJ databases">
        <title>An insight into the sialome of Amazonian anophelines.</title>
        <authorList>
            <person name="Ribeiro J.M."/>
            <person name="Scarpassa V."/>
            <person name="Calvo E."/>
        </authorList>
    </citation>
    <scope>NUCLEOTIDE SEQUENCE</scope>
    <source>
        <tissue evidence="2">Salivary glands</tissue>
    </source>
</reference>
<evidence type="ECO:0000313" key="2">
    <source>
        <dbReference type="EMBL" id="MBW32289.1"/>
    </source>
</evidence>
<keyword evidence="1" id="KW-0732">Signal</keyword>
<proteinExistence type="predicted"/>
<protein>
    <submittedName>
        <fullName evidence="2">Putative secreted peptide</fullName>
    </submittedName>
</protein>
<dbReference type="AlphaFoldDB" id="A0A2M3ZUV1"/>
<feature type="chain" id="PRO_5014934607" evidence="1">
    <location>
        <begin position="23"/>
        <end position="89"/>
    </location>
</feature>
<organism evidence="2">
    <name type="scientific">Anopheles braziliensis</name>
    <dbReference type="NCBI Taxonomy" id="58242"/>
    <lineage>
        <taxon>Eukaryota</taxon>
        <taxon>Metazoa</taxon>
        <taxon>Ecdysozoa</taxon>
        <taxon>Arthropoda</taxon>
        <taxon>Hexapoda</taxon>
        <taxon>Insecta</taxon>
        <taxon>Pterygota</taxon>
        <taxon>Neoptera</taxon>
        <taxon>Endopterygota</taxon>
        <taxon>Diptera</taxon>
        <taxon>Nematocera</taxon>
        <taxon>Culicoidea</taxon>
        <taxon>Culicidae</taxon>
        <taxon>Anophelinae</taxon>
        <taxon>Anopheles</taxon>
    </lineage>
</organism>
<evidence type="ECO:0000256" key="1">
    <source>
        <dbReference type="SAM" id="SignalP"/>
    </source>
</evidence>
<dbReference type="EMBL" id="GGFM01011538">
    <property type="protein sequence ID" value="MBW32289.1"/>
    <property type="molecule type" value="Transcribed_RNA"/>
</dbReference>
<name>A0A2M3ZUV1_9DIPT</name>
<accession>A0A2M3ZUV1</accession>
<feature type="signal peptide" evidence="1">
    <location>
        <begin position="1"/>
        <end position="22"/>
    </location>
</feature>
<sequence>MPLLLLPCLLLRLAHYPSLSCARSPPTAAGYHGQTDYGPLLPCYDAPSGSQCQCSYRQRHYHHCAAVQPADRHRSLRSSLPCTPLHHAD</sequence>